<feature type="compositionally biased region" description="Polar residues" evidence="1">
    <location>
        <begin position="657"/>
        <end position="668"/>
    </location>
</feature>
<evidence type="ECO:0000313" key="3">
    <source>
        <dbReference type="EMBL" id="RWQ94680.1"/>
    </source>
</evidence>
<dbReference type="EMBL" id="RCNU01000007">
    <property type="protein sequence ID" value="RWQ94680.1"/>
    <property type="molecule type" value="Genomic_DNA"/>
</dbReference>
<dbReference type="STRING" id="264951.A0A443HSF7"/>
<name>A0A443HSF7_BYSSP</name>
<feature type="region of interest" description="Disordered" evidence="1">
    <location>
        <begin position="640"/>
        <end position="668"/>
    </location>
</feature>
<feature type="domain" description="Utp8 beta-propeller" evidence="2">
    <location>
        <begin position="8"/>
        <end position="86"/>
    </location>
</feature>
<accession>A0A443HSF7</accession>
<sequence length="914" mass="99533">MELQAPSVLAQLPRPLQGSTGKTQIGEVYSLSDARKRKRYEVAVAVDGEALNIYNVQTPKLVTSYAVPPQSSFSCRPCSVRRKLTHKSTVIRQTYCAVERPEKQIKAFFEESGATATSAPNISSSSFTLKDSKSPTVFLGIFPAASDEGSEEEDSFDVLAVHKDGRVRRLSPDLKTERWSIKHSEIAKSSAAREVCAGFLIEFGDAKKSLLKRRPDLAALASGDIVGNGVEEPSVLLLVSYPAGTNTLSLEDVKIQIFSVPARIRSDALSLDESQKLRHLTTASLPAVEGLEGLAVENLQWNFHSGSAGLNLSFQRGFLSVDLSQYTPTVTSQFILEDERFSSVTRISPHSVIGASQSMVALYDTQYQSIQRSIAIGDVLSEGSSKIDINKSPVAFVSYFAKLGIAVATKGNNLLAFDLSSAHTAPAQSLKRQRDGLLIDAIGRGLKSSATVWDTTGAHQEEHLELLGLDGQEEVDKWNKLRKSLDLASQNKDTKAFDKAVKSYFDLTAPVDRFINPEKILLVLSKLFFARSGESEDTTKLAVSFWPSETCKWLIDSGRLSMNNVEIAVRRCAKPRILPPFPSGSFVRSLVDFDPSLKLLLSVLQGPVKLSTDELAAALKMFIEVVRTRFAALDEPARAITNGPRDEADEMEGVEGASTSQQVTRSPESALTDAFTGLNLTLIKLHLHAIPDVIKSIRSTLSNTETLSVIQHLRISLATGGYTTRFTESPPIPLATHQVSPSLTLDSIIDLLSACVDAIGPSGWVSAAGFANELDLIGDMKTEISFALAGVEEASYLKGILREFLRYASTVVTPSVPTNLAGEEIPPTPAPREKHERLNGAELITYAPPDEDDLLDPEAGGKMLPLSLKATRHGDVSRKKVKKSTGEVKTRSSREIGYLRRKAMGKYAFERLLV</sequence>
<protein>
    <recommendedName>
        <fullName evidence="2">Utp8 beta-propeller domain-containing protein</fullName>
    </recommendedName>
</protein>
<proteinExistence type="predicted"/>
<evidence type="ECO:0000313" key="4">
    <source>
        <dbReference type="Proteomes" id="UP000283841"/>
    </source>
</evidence>
<evidence type="ECO:0000256" key="1">
    <source>
        <dbReference type="SAM" id="MobiDB-lite"/>
    </source>
</evidence>
<dbReference type="VEuPathDB" id="FungiDB:C8Q69DRAFT_471081"/>
<dbReference type="RefSeq" id="XP_028484325.1">
    <property type="nucleotide sequence ID" value="XM_028630878.1"/>
</dbReference>
<dbReference type="Pfam" id="PF10395">
    <property type="entry name" value="Utp8_b_propeller"/>
    <property type="match status" value="1"/>
</dbReference>
<keyword evidence="4" id="KW-1185">Reference proteome</keyword>
<dbReference type="GeneID" id="39600155"/>
<evidence type="ECO:0000259" key="2">
    <source>
        <dbReference type="Pfam" id="PF10395"/>
    </source>
</evidence>
<dbReference type="InterPro" id="IPR018843">
    <property type="entry name" value="Utp8_b-prop"/>
</dbReference>
<comment type="caution">
    <text evidence="3">The sequence shown here is derived from an EMBL/GenBank/DDBJ whole genome shotgun (WGS) entry which is preliminary data.</text>
</comment>
<reference evidence="3 4" key="1">
    <citation type="journal article" date="2018" name="Front. Microbiol.">
        <title>Genomic and genetic insights into a cosmopolitan fungus, Paecilomyces variotii (Eurotiales).</title>
        <authorList>
            <person name="Urquhart A.S."/>
            <person name="Mondo S.J."/>
            <person name="Makela M.R."/>
            <person name="Hane J.K."/>
            <person name="Wiebenga A."/>
            <person name="He G."/>
            <person name="Mihaltcheva S."/>
            <person name="Pangilinan J."/>
            <person name="Lipzen A."/>
            <person name="Barry K."/>
            <person name="de Vries R.P."/>
            <person name="Grigoriev I.V."/>
            <person name="Idnurm A."/>
        </authorList>
    </citation>
    <scope>NUCLEOTIDE SEQUENCE [LARGE SCALE GENOMIC DNA]</scope>
    <source>
        <strain evidence="3 4">CBS 101075</strain>
    </source>
</reference>
<dbReference type="AlphaFoldDB" id="A0A443HSF7"/>
<dbReference type="Proteomes" id="UP000283841">
    <property type="component" value="Unassembled WGS sequence"/>
</dbReference>
<gene>
    <name evidence="3" type="ORF">C8Q69DRAFT_471081</name>
</gene>
<organism evidence="3 4">
    <name type="scientific">Byssochlamys spectabilis</name>
    <name type="common">Paecilomyces variotii</name>
    <dbReference type="NCBI Taxonomy" id="264951"/>
    <lineage>
        <taxon>Eukaryota</taxon>
        <taxon>Fungi</taxon>
        <taxon>Dikarya</taxon>
        <taxon>Ascomycota</taxon>
        <taxon>Pezizomycotina</taxon>
        <taxon>Eurotiomycetes</taxon>
        <taxon>Eurotiomycetidae</taxon>
        <taxon>Eurotiales</taxon>
        <taxon>Thermoascaceae</taxon>
        <taxon>Paecilomyces</taxon>
    </lineage>
</organism>